<dbReference type="EMBL" id="KZ852051">
    <property type="protein sequence ID" value="RDH32258.1"/>
    <property type="molecule type" value="Genomic_DNA"/>
</dbReference>
<protein>
    <submittedName>
        <fullName evidence="2">Uncharacterized protein</fullName>
    </submittedName>
</protein>
<reference evidence="2 3" key="1">
    <citation type="submission" date="2018-07" db="EMBL/GenBank/DDBJ databases">
        <title>The genomes of Aspergillus section Nigri reveals drivers in fungal speciation.</title>
        <authorList>
            <consortium name="DOE Joint Genome Institute"/>
            <person name="Vesth T.C."/>
            <person name="Nybo J."/>
            <person name="Theobald S."/>
            <person name="Brandl J."/>
            <person name="Frisvad J.C."/>
            <person name="Nielsen K.F."/>
            <person name="Lyhne E.K."/>
            <person name="Kogle M.E."/>
            <person name="Kuo A."/>
            <person name="Riley R."/>
            <person name="Clum A."/>
            <person name="Nolan M."/>
            <person name="Lipzen A."/>
            <person name="Salamov A."/>
            <person name="Henrissat B."/>
            <person name="Wiebenga A."/>
            <person name="De vries R.P."/>
            <person name="Grigoriev I.V."/>
            <person name="Mortensen U.H."/>
            <person name="Andersen M.R."/>
            <person name="Baker S.E."/>
        </authorList>
    </citation>
    <scope>NUCLEOTIDE SEQUENCE [LARGE SCALE GENOMIC DNA]</scope>
    <source>
        <strain evidence="2 3">CBS 139.54b</strain>
    </source>
</reference>
<evidence type="ECO:0000313" key="2">
    <source>
        <dbReference type="EMBL" id="RDH32258.1"/>
    </source>
</evidence>
<sequence length="75" mass="8295">MHCDAVIYGLVDIVLEFPTSRCMVEAYPASARRTQSNQPIAYAGPLRGRKYQKHGQSESQPGLSCWDGGFTGFEN</sequence>
<organism evidence="2 3">
    <name type="scientific">Aspergillus welwitschiae</name>
    <dbReference type="NCBI Taxonomy" id="1341132"/>
    <lineage>
        <taxon>Eukaryota</taxon>
        <taxon>Fungi</taxon>
        <taxon>Dikarya</taxon>
        <taxon>Ascomycota</taxon>
        <taxon>Pezizomycotina</taxon>
        <taxon>Eurotiomycetes</taxon>
        <taxon>Eurotiomycetidae</taxon>
        <taxon>Eurotiales</taxon>
        <taxon>Aspergillaceae</taxon>
        <taxon>Aspergillus</taxon>
        <taxon>Aspergillus subgen. Circumdati</taxon>
    </lineage>
</organism>
<dbReference type="GeneID" id="38144306"/>
<gene>
    <name evidence="2" type="ORF">BDQ94DRAFT_51391</name>
</gene>
<accession>A0A3F3PZE2</accession>
<proteinExistence type="predicted"/>
<keyword evidence="3" id="KW-1185">Reference proteome</keyword>
<dbReference type="Proteomes" id="UP000253729">
    <property type="component" value="Unassembled WGS sequence"/>
</dbReference>
<evidence type="ECO:0000256" key="1">
    <source>
        <dbReference type="SAM" id="MobiDB-lite"/>
    </source>
</evidence>
<dbReference type="AlphaFoldDB" id="A0A3F3PZE2"/>
<feature type="region of interest" description="Disordered" evidence="1">
    <location>
        <begin position="51"/>
        <end position="75"/>
    </location>
</feature>
<name>A0A3F3PZE2_9EURO</name>
<dbReference type="RefSeq" id="XP_026625280.1">
    <property type="nucleotide sequence ID" value="XM_026775950.1"/>
</dbReference>
<evidence type="ECO:0000313" key="3">
    <source>
        <dbReference type="Proteomes" id="UP000253729"/>
    </source>
</evidence>